<evidence type="ECO:0000313" key="2">
    <source>
        <dbReference type="Proteomes" id="UP000005466"/>
    </source>
</evidence>
<organism evidence="1 2">
    <name type="scientific">Pseudomonas savastanoi pv. glycinea str. race 4</name>
    <dbReference type="NCBI Taxonomy" id="875330"/>
    <lineage>
        <taxon>Bacteria</taxon>
        <taxon>Pseudomonadati</taxon>
        <taxon>Pseudomonadota</taxon>
        <taxon>Gammaproteobacteria</taxon>
        <taxon>Pseudomonadales</taxon>
        <taxon>Pseudomonadaceae</taxon>
        <taxon>Pseudomonas</taxon>
    </lineage>
</organism>
<sequence length="38" mass="3903">MHGPVASQLERGGLFASGLPAMQRGGIWVHAVSVGESI</sequence>
<name>F3CIV4_PSESG</name>
<protein>
    <submittedName>
        <fullName evidence="1">Uncharacterized protein</fullName>
    </submittedName>
</protein>
<dbReference type="HOGENOM" id="CLU_3337244_0_0_6"/>
<gene>
    <name evidence="1" type="ORF">Pgy4_40140</name>
</gene>
<reference evidence="1 2" key="1">
    <citation type="journal article" date="2011" name="PLoS Pathog.">
        <title>Dynamic evolution of pathogenicity revealed by sequencing and comparative genomics of 19 Pseudomonas syringae isolates.</title>
        <authorList>
            <person name="Baltrus D.A."/>
            <person name="Nishimura M.T."/>
            <person name="Romanchuk A."/>
            <person name="Chang J.H."/>
            <person name="Mukhtar M.S."/>
            <person name="Cherkis K."/>
            <person name="Roach J."/>
            <person name="Grant S.R."/>
            <person name="Jones C.D."/>
            <person name="Dangl J.L."/>
        </authorList>
    </citation>
    <scope>NUCLEOTIDE SEQUENCE [LARGE SCALE GENOMIC DNA]</scope>
    <source>
        <strain evidence="2">race 4</strain>
    </source>
</reference>
<dbReference type="Proteomes" id="UP000005466">
    <property type="component" value="Unassembled WGS sequence"/>
</dbReference>
<comment type="caution">
    <text evidence="1">The sequence shown here is derived from an EMBL/GenBank/DDBJ whole genome shotgun (WGS) entry which is preliminary data.</text>
</comment>
<evidence type="ECO:0000313" key="1">
    <source>
        <dbReference type="EMBL" id="EGH19196.1"/>
    </source>
</evidence>
<accession>F3CIV4</accession>
<dbReference type="AlphaFoldDB" id="F3CIV4"/>
<feature type="non-terminal residue" evidence="1">
    <location>
        <position position="38"/>
    </location>
</feature>
<dbReference type="EMBL" id="ADWY01003721">
    <property type="protein sequence ID" value="EGH19196.1"/>
    <property type="molecule type" value="Genomic_DNA"/>
</dbReference>
<proteinExistence type="predicted"/>